<keyword evidence="2" id="KW-0812">Transmembrane</keyword>
<keyword evidence="2" id="KW-0472">Membrane</keyword>
<feature type="transmembrane region" description="Helical" evidence="2">
    <location>
        <begin position="64"/>
        <end position="80"/>
    </location>
</feature>
<sequence length="129" mass="15537">MSEHKKNINKQAQGDPNTNNNQGNNINYRQSFKNQILNHHIYKDFKRQLLNKVFSKKFIRFRKIYILGTIFPFMVFSYTIQGPKIMEIRDKLYHKKMNNKIIGMTNERPDITPEEYDIISRYNQGNYSK</sequence>
<dbReference type="AlphaFoldDB" id="A0A0V0Q7B2"/>
<keyword evidence="4" id="KW-1185">Reference proteome</keyword>
<reference evidence="3 4" key="1">
    <citation type="journal article" date="2015" name="Sci. Rep.">
        <title>Genome of the facultative scuticociliatosis pathogen Pseudocohnilembus persalinus provides insight into its virulence through horizontal gene transfer.</title>
        <authorList>
            <person name="Xiong J."/>
            <person name="Wang G."/>
            <person name="Cheng J."/>
            <person name="Tian M."/>
            <person name="Pan X."/>
            <person name="Warren A."/>
            <person name="Jiang C."/>
            <person name="Yuan D."/>
            <person name="Miao W."/>
        </authorList>
    </citation>
    <scope>NUCLEOTIDE SEQUENCE [LARGE SCALE GENOMIC DNA]</scope>
    <source>
        <strain evidence="3">36N120E</strain>
    </source>
</reference>
<name>A0A0V0Q7B2_PSEPJ</name>
<protein>
    <submittedName>
        <fullName evidence="3">Uncharacterized protein</fullName>
    </submittedName>
</protein>
<dbReference type="EMBL" id="LDAU01000286">
    <property type="protein sequence ID" value="KRW98078.1"/>
    <property type="molecule type" value="Genomic_DNA"/>
</dbReference>
<proteinExistence type="predicted"/>
<feature type="region of interest" description="Disordered" evidence="1">
    <location>
        <begin position="1"/>
        <end position="26"/>
    </location>
</feature>
<dbReference type="InParanoid" id="A0A0V0Q7B2"/>
<dbReference type="Proteomes" id="UP000054937">
    <property type="component" value="Unassembled WGS sequence"/>
</dbReference>
<evidence type="ECO:0000313" key="4">
    <source>
        <dbReference type="Proteomes" id="UP000054937"/>
    </source>
</evidence>
<keyword evidence="2" id="KW-1133">Transmembrane helix</keyword>
<organism evidence="3 4">
    <name type="scientific">Pseudocohnilembus persalinus</name>
    <name type="common">Ciliate</name>
    <dbReference type="NCBI Taxonomy" id="266149"/>
    <lineage>
        <taxon>Eukaryota</taxon>
        <taxon>Sar</taxon>
        <taxon>Alveolata</taxon>
        <taxon>Ciliophora</taxon>
        <taxon>Intramacronucleata</taxon>
        <taxon>Oligohymenophorea</taxon>
        <taxon>Scuticociliatia</taxon>
        <taxon>Philasterida</taxon>
        <taxon>Pseudocohnilembidae</taxon>
        <taxon>Pseudocohnilembus</taxon>
    </lineage>
</organism>
<gene>
    <name evidence="3" type="ORF">PPERSA_07303</name>
</gene>
<evidence type="ECO:0000256" key="2">
    <source>
        <dbReference type="SAM" id="Phobius"/>
    </source>
</evidence>
<evidence type="ECO:0000256" key="1">
    <source>
        <dbReference type="SAM" id="MobiDB-lite"/>
    </source>
</evidence>
<evidence type="ECO:0000313" key="3">
    <source>
        <dbReference type="EMBL" id="KRW98078.1"/>
    </source>
</evidence>
<accession>A0A0V0Q7B2</accession>
<comment type="caution">
    <text evidence="3">The sequence shown here is derived from an EMBL/GenBank/DDBJ whole genome shotgun (WGS) entry which is preliminary data.</text>
</comment>
<feature type="compositionally biased region" description="Low complexity" evidence="1">
    <location>
        <begin position="17"/>
        <end position="26"/>
    </location>
</feature>